<dbReference type="PIRSF" id="PIRSF002808">
    <property type="entry name" value="Hexose_phosphate_transp"/>
    <property type="match status" value="1"/>
</dbReference>
<comment type="subcellular location">
    <subcellularLocation>
        <location evidence="1">Endomembrane system</location>
        <topology evidence="1">Multi-pass membrane protein</topology>
    </subcellularLocation>
</comment>
<dbReference type="CDD" id="cd06174">
    <property type="entry name" value="MFS"/>
    <property type="match status" value="1"/>
</dbReference>
<feature type="transmembrane region" description="Helical" evidence="5">
    <location>
        <begin position="327"/>
        <end position="347"/>
    </location>
</feature>
<reference evidence="7 8" key="1">
    <citation type="journal article" date="2016" name="Nat. Commun.">
        <title>Thousands of microbial genomes shed light on interconnected biogeochemical processes in an aquifer system.</title>
        <authorList>
            <person name="Anantharaman K."/>
            <person name="Brown C.T."/>
            <person name="Hug L.A."/>
            <person name="Sharon I."/>
            <person name="Castelle C.J."/>
            <person name="Probst A.J."/>
            <person name="Thomas B.C."/>
            <person name="Singh A."/>
            <person name="Wilkins M.J."/>
            <person name="Karaoz U."/>
            <person name="Brodie E.L."/>
            <person name="Williams K.H."/>
            <person name="Hubbard S.S."/>
            <person name="Banfield J.F."/>
        </authorList>
    </citation>
    <scope>NUCLEOTIDE SEQUENCE [LARGE SCALE GENOMIC DNA]</scope>
</reference>
<dbReference type="EMBL" id="MFSP01000083">
    <property type="protein sequence ID" value="OGI66629.1"/>
    <property type="molecule type" value="Genomic_DNA"/>
</dbReference>
<dbReference type="Proteomes" id="UP000179076">
    <property type="component" value="Unassembled WGS sequence"/>
</dbReference>
<evidence type="ECO:0000256" key="2">
    <source>
        <dbReference type="ARBA" id="ARBA00022692"/>
    </source>
</evidence>
<feature type="transmembrane region" description="Helical" evidence="5">
    <location>
        <begin position="51"/>
        <end position="71"/>
    </location>
</feature>
<protein>
    <submittedName>
        <fullName evidence="7">MFS transporter</fullName>
    </submittedName>
</protein>
<feature type="transmembrane region" description="Helical" evidence="5">
    <location>
        <begin position="402"/>
        <end position="423"/>
    </location>
</feature>
<feature type="transmembrane region" description="Helical" evidence="5">
    <location>
        <begin position="172"/>
        <end position="191"/>
    </location>
</feature>
<feature type="domain" description="Major facilitator superfamily (MFS) profile" evidence="6">
    <location>
        <begin position="17"/>
        <end position="428"/>
    </location>
</feature>
<dbReference type="GO" id="GO:0035435">
    <property type="term" value="P:phosphate ion transmembrane transport"/>
    <property type="evidence" value="ECO:0007669"/>
    <property type="project" value="TreeGrafter"/>
</dbReference>
<feature type="transmembrane region" description="Helical" evidence="5">
    <location>
        <begin position="236"/>
        <end position="257"/>
    </location>
</feature>
<name>A0A1F6VAN6_9PROT</name>
<feature type="transmembrane region" description="Helical" evidence="5">
    <location>
        <begin position="359"/>
        <end position="382"/>
    </location>
</feature>
<evidence type="ECO:0000313" key="7">
    <source>
        <dbReference type="EMBL" id="OGI66629.1"/>
    </source>
</evidence>
<feature type="transmembrane region" description="Helical" evidence="5">
    <location>
        <begin position="83"/>
        <end position="101"/>
    </location>
</feature>
<dbReference type="InterPro" id="IPR000849">
    <property type="entry name" value="Sugar_P_transporter"/>
</dbReference>
<dbReference type="InterPro" id="IPR051337">
    <property type="entry name" value="OPA_Antiporter"/>
</dbReference>
<dbReference type="GO" id="GO:0061513">
    <property type="term" value="F:glucose 6-phosphate:phosphate antiporter activity"/>
    <property type="evidence" value="ECO:0007669"/>
    <property type="project" value="TreeGrafter"/>
</dbReference>
<accession>A0A1F6VAN6</accession>
<dbReference type="GO" id="GO:0016020">
    <property type="term" value="C:membrane"/>
    <property type="evidence" value="ECO:0007669"/>
    <property type="project" value="InterPro"/>
</dbReference>
<evidence type="ECO:0000259" key="6">
    <source>
        <dbReference type="PROSITE" id="PS50850"/>
    </source>
</evidence>
<keyword evidence="2 5" id="KW-0812">Transmembrane</keyword>
<dbReference type="PANTHER" id="PTHR43826:SF3">
    <property type="entry name" value="GLUCOSE-6-PHOSPHATE EXCHANGER SLC37A4"/>
    <property type="match status" value="1"/>
</dbReference>
<comment type="caution">
    <text evidence="7">The sequence shown here is derived from an EMBL/GenBank/DDBJ whole genome shotgun (WGS) entry which is preliminary data.</text>
</comment>
<dbReference type="PROSITE" id="PS50850">
    <property type="entry name" value="MFS"/>
    <property type="match status" value="1"/>
</dbReference>
<dbReference type="InterPro" id="IPR011701">
    <property type="entry name" value="MFS"/>
</dbReference>
<dbReference type="SUPFAM" id="SSF103473">
    <property type="entry name" value="MFS general substrate transporter"/>
    <property type="match status" value="1"/>
</dbReference>
<dbReference type="InterPro" id="IPR036259">
    <property type="entry name" value="MFS_trans_sf"/>
</dbReference>
<dbReference type="GO" id="GO:0012505">
    <property type="term" value="C:endomembrane system"/>
    <property type="evidence" value="ECO:0007669"/>
    <property type="project" value="UniProtKB-SubCell"/>
</dbReference>
<evidence type="ECO:0000256" key="5">
    <source>
        <dbReference type="SAM" id="Phobius"/>
    </source>
</evidence>
<dbReference type="PANTHER" id="PTHR43826">
    <property type="entry name" value="GLUCOSE-6-PHOSPHATE EXCHANGER SLC37A4"/>
    <property type="match status" value="1"/>
</dbReference>
<feature type="transmembrane region" description="Helical" evidence="5">
    <location>
        <begin position="269"/>
        <end position="288"/>
    </location>
</feature>
<evidence type="ECO:0000256" key="4">
    <source>
        <dbReference type="ARBA" id="ARBA00023136"/>
    </source>
</evidence>
<evidence type="ECO:0000313" key="8">
    <source>
        <dbReference type="Proteomes" id="UP000179076"/>
    </source>
</evidence>
<evidence type="ECO:0000256" key="1">
    <source>
        <dbReference type="ARBA" id="ARBA00004127"/>
    </source>
</evidence>
<keyword evidence="3 5" id="KW-1133">Transmembrane helix</keyword>
<feature type="transmembrane region" description="Helical" evidence="5">
    <location>
        <begin position="138"/>
        <end position="166"/>
    </location>
</feature>
<organism evidence="7 8">
    <name type="scientific">Candidatus Muproteobacteria bacterium RBG_16_60_9</name>
    <dbReference type="NCBI Taxonomy" id="1817755"/>
    <lineage>
        <taxon>Bacteria</taxon>
        <taxon>Pseudomonadati</taxon>
        <taxon>Pseudomonadota</taxon>
        <taxon>Candidatus Muproteobacteria</taxon>
    </lineage>
</organism>
<feature type="transmembrane region" description="Helical" evidence="5">
    <location>
        <begin position="300"/>
        <end position="321"/>
    </location>
</feature>
<sequence>MIASDVVQRFHRVRLLIYSVLAVSYMLVFFHRIAPAVVATDLMRAFDTTGAALGSLAAIYFYVYAAMQIPAGVLADTLGVRRAGSVGALLAGVGSIMFALAQDFSVATGGRFLVGLGVSVVFVGFMRVNADWWSERRYGFISGMTVFLGNVGAILAASPLAALLVFASWRTVFIVIGMLSVVIAAFTYLFVRDRPEDMGFPSLREMEGQAAHAPRSQHWWRDLLEVLRNREIWPGFFASAGLGGGALALVGLWGVPLLTDVHGLPRAEASLYTTLMLATFAVGCLAFGTFSDRIGRRKPVLMTACLASAVTWLALVALHWGPGWSGLLLFALLGFWTGGFIVTFGAAKEIVPPNIAGMGIAVVNTGSFLGAAIVQPAFGALMDLRWDGTIVDGVRRYSAGDYTNGLMLCYALAVMAVAASFYLRETYCRNVTVADMRVGAPVNGH</sequence>
<feature type="transmembrane region" description="Helical" evidence="5">
    <location>
        <begin position="12"/>
        <end position="31"/>
    </location>
</feature>
<dbReference type="AlphaFoldDB" id="A0A1F6VAN6"/>
<dbReference type="InterPro" id="IPR020846">
    <property type="entry name" value="MFS_dom"/>
</dbReference>
<feature type="transmembrane region" description="Helical" evidence="5">
    <location>
        <begin position="107"/>
        <end position="126"/>
    </location>
</feature>
<dbReference type="Gene3D" id="1.20.1250.20">
    <property type="entry name" value="MFS general substrate transporter like domains"/>
    <property type="match status" value="2"/>
</dbReference>
<dbReference type="Pfam" id="PF07690">
    <property type="entry name" value="MFS_1"/>
    <property type="match status" value="1"/>
</dbReference>
<gene>
    <name evidence="7" type="ORF">A2W18_09825</name>
</gene>
<proteinExistence type="predicted"/>
<evidence type="ECO:0000256" key="3">
    <source>
        <dbReference type="ARBA" id="ARBA00022989"/>
    </source>
</evidence>
<keyword evidence="4 5" id="KW-0472">Membrane</keyword>